<feature type="transmembrane region" description="Helical" evidence="1">
    <location>
        <begin position="40"/>
        <end position="58"/>
    </location>
</feature>
<keyword evidence="1" id="KW-1133">Transmembrane helix</keyword>
<proteinExistence type="predicted"/>
<reference evidence="2 3" key="1">
    <citation type="submission" date="2020-06" db="EMBL/GenBank/DDBJ databases">
        <title>The yeast mating-type switching endonuclease HO is a domesticated member of an unorthodox homing genetic element family.</title>
        <authorList>
            <person name="Coughlan A.Y."/>
            <person name="Lombardi L."/>
            <person name="Braun-Galleani S."/>
            <person name="Martos A.R."/>
            <person name="Galeote V."/>
            <person name="Bigey F."/>
            <person name="Dequin S."/>
            <person name="Byrne K.P."/>
            <person name="Wolfe K.H."/>
        </authorList>
    </citation>
    <scope>NUCLEOTIDE SEQUENCE [LARGE SCALE GENOMIC DNA]</scope>
    <source>
        <strain evidence="2 3">CBS2947</strain>
    </source>
</reference>
<protein>
    <submittedName>
        <fullName evidence="2">Uncharacterized protein</fullName>
    </submittedName>
</protein>
<dbReference type="Proteomes" id="UP000510647">
    <property type="component" value="Chromosome 2"/>
</dbReference>
<dbReference type="EMBL" id="CP059268">
    <property type="protein sequence ID" value="QLQ79004.1"/>
    <property type="molecule type" value="Genomic_DNA"/>
</dbReference>
<sequence length="185" mass="21292">MRPSLFRLQNIGINGVKSASGMGKGKPTEKIPFYASKKNVAINSLITFLYGYGLYAFYKDYETTKRFALRKLSKPDPDVSPYYLERVEDIHDAPNRLFHSEHEDKEVERSTMRRVIHSLTYGDVSQSSVAWGFLIQLCNTTHAVYGTKSMLFRTSLLSVVGFPPLLYYLYRMRLFNLEKKGVIIN</sequence>
<evidence type="ECO:0000256" key="1">
    <source>
        <dbReference type="SAM" id="Phobius"/>
    </source>
</evidence>
<evidence type="ECO:0000313" key="3">
    <source>
        <dbReference type="Proteomes" id="UP000510647"/>
    </source>
</evidence>
<organism evidence="2 3">
    <name type="scientific">Torulaspora globosa</name>
    <dbReference type="NCBI Taxonomy" id="48254"/>
    <lineage>
        <taxon>Eukaryota</taxon>
        <taxon>Fungi</taxon>
        <taxon>Dikarya</taxon>
        <taxon>Ascomycota</taxon>
        <taxon>Saccharomycotina</taxon>
        <taxon>Saccharomycetes</taxon>
        <taxon>Saccharomycetales</taxon>
        <taxon>Saccharomycetaceae</taxon>
        <taxon>Torulaspora</taxon>
    </lineage>
</organism>
<dbReference type="OrthoDB" id="4053693at2759"/>
<gene>
    <name evidence="2" type="ORF">HG537_0B03510</name>
</gene>
<accession>A0A7H9HMJ8</accession>
<feature type="transmembrane region" description="Helical" evidence="1">
    <location>
        <begin position="150"/>
        <end position="170"/>
    </location>
</feature>
<dbReference type="AlphaFoldDB" id="A0A7H9HMJ8"/>
<keyword evidence="1" id="KW-0812">Transmembrane</keyword>
<keyword evidence="1" id="KW-0472">Membrane</keyword>
<evidence type="ECO:0000313" key="2">
    <source>
        <dbReference type="EMBL" id="QLQ79004.1"/>
    </source>
</evidence>
<keyword evidence="3" id="KW-1185">Reference proteome</keyword>
<name>A0A7H9HMJ8_9SACH</name>